<proteinExistence type="predicted"/>
<dbReference type="AlphaFoldDB" id="A0A834PFF3"/>
<dbReference type="Proteomes" id="UP000600918">
    <property type="component" value="Unassembled WGS sequence"/>
</dbReference>
<protein>
    <submittedName>
        <fullName evidence="1">Uncharacterized protein</fullName>
    </submittedName>
</protein>
<evidence type="ECO:0000313" key="2">
    <source>
        <dbReference type="Proteomes" id="UP000600918"/>
    </source>
</evidence>
<organism evidence="1 2">
    <name type="scientific">Vespula pensylvanica</name>
    <name type="common">Western yellow jacket</name>
    <name type="synonym">Wasp</name>
    <dbReference type="NCBI Taxonomy" id="30213"/>
    <lineage>
        <taxon>Eukaryota</taxon>
        <taxon>Metazoa</taxon>
        <taxon>Ecdysozoa</taxon>
        <taxon>Arthropoda</taxon>
        <taxon>Hexapoda</taxon>
        <taxon>Insecta</taxon>
        <taxon>Pterygota</taxon>
        <taxon>Neoptera</taxon>
        <taxon>Endopterygota</taxon>
        <taxon>Hymenoptera</taxon>
        <taxon>Apocrita</taxon>
        <taxon>Aculeata</taxon>
        <taxon>Vespoidea</taxon>
        <taxon>Vespidae</taxon>
        <taxon>Vespinae</taxon>
        <taxon>Vespula</taxon>
    </lineage>
</organism>
<comment type="caution">
    <text evidence="1">The sequence shown here is derived from an EMBL/GenBank/DDBJ whole genome shotgun (WGS) entry which is preliminary data.</text>
</comment>
<sequence length="100" mass="11321">MPTCTSKDDRLREINENRSFCSTIGETNVPISDSCLQIVLIIWKGENDYNQTIIKQMTKGSVAIENYTDNFANESCMLTNLPGLIVFAGETFNRNVETHR</sequence>
<dbReference type="EMBL" id="JACSDY010000001">
    <property type="protein sequence ID" value="KAF7438734.1"/>
    <property type="molecule type" value="Genomic_DNA"/>
</dbReference>
<name>A0A834PFF3_VESPE</name>
<evidence type="ECO:0000313" key="1">
    <source>
        <dbReference type="EMBL" id="KAF7438734.1"/>
    </source>
</evidence>
<accession>A0A834PFF3</accession>
<reference evidence="1" key="1">
    <citation type="journal article" date="2020" name="G3 (Bethesda)">
        <title>High-Quality Assemblies for Three Invasive Social Wasps from the &lt;i&gt;Vespula&lt;/i&gt; Genus.</title>
        <authorList>
            <person name="Harrop T.W.R."/>
            <person name="Guhlin J."/>
            <person name="McLaughlin G.M."/>
            <person name="Permina E."/>
            <person name="Stockwell P."/>
            <person name="Gilligan J."/>
            <person name="Le Lec M.F."/>
            <person name="Gruber M.A.M."/>
            <person name="Quinn O."/>
            <person name="Lovegrove M."/>
            <person name="Duncan E.J."/>
            <person name="Remnant E.J."/>
            <person name="Van Eeckhoven J."/>
            <person name="Graham B."/>
            <person name="Knapp R.A."/>
            <person name="Langford K.W."/>
            <person name="Kronenberg Z."/>
            <person name="Press M.O."/>
            <person name="Eacker S.M."/>
            <person name="Wilson-Rankin E.E."/>
            <person name="Purcell J."/>
            <person name="Lester P.J."/>
            <person name="Dearden P.K."/>
        </authorList>
    </citation>
    <scope>NUCLEOTIDE SEQUENCE</scope>
    <source>
        <strain evidence="1">Volc-1</strain>
    </source>
</reference>
<gene>
    <name evidence="1" type="ORF">H0235_001125</name>
</gene>
<keyword evidence="2" id="KW-1185">Reference proteome</keyword>